<name>A0A9Q0KU85_9MAGN</name>
<comment type="similarity">
    <text evidence="1">Belongs to the LTO1 family.</text>
</comment>
<dbReference type="PANTHER" id="PTHR28532">
    <property type="entry name" value="GEO13458P1"/>
    <property type="match status" value="1"/>
</dbReference>
<accession>A0A9Q0KU85</accession>
<dbReference type="Pfam" id="PF09811">
    <property type="entry name" value="Yae1_N"/>
    <property type="match status" value="1"/>
</dbReference>
<dbReference type="EMBL" id="JAMYWD010000003">
    <property type="protein sequence ID" value="KAJ4976928.1"/>
    <property type="molecule type" value="Genomic_DNA"/>
</dbReference>
<protein>
    <recommendedName>
        <fullName evidence="2">Essential protein Yae1 N-terminal domain-containing protein</fullName>
    </recommendedName>
</protein>
<feature type="domain" description="Essential protein Yae1 N-terminal" evidence="2">
    <location>
        <begin position="33"/>
        <end position="71"/>
    </location>
</feature>
<evidence type="ECO:0000313" key="4">
    <source>
        <dbReference type="Proteomes" id="UP001141806"/>
    </source>
</evidence>
<proteinExistence type="inferred from homology"/>
<dbReference type="InterPro" id="IPR019191">
    <property type="entry name" value="Essential_protein_Yae1_N"/>
</dbReference>
<dbReference type="PANTHER" id="PTHR28532:SF1">
    <property type="entry name" value="ORAL CANCER OVEREXPRESSED 1"/>
    <property type="match status" value="1"/>
</dbReference>
<gene>
    <name evidence="3" type="ORF">NE237_002034</name>
</gene>
<comment type="caution">
    <text evidence="3">The sequence shown here is derived from an EMBL/GenBank/DDBJ whole genome shotgun (WGS) entry which is preliminary data.</text>
</comment>
<dbReference type="AlphaFoldDB" id="A0A9Q0KU85"/>
<organism evidence="3 4">
    <name type="scientific">Protea cynaroides</name>
    <dbReference type="NCBI Taxonomy" id="273540"/>
    <lineage>
        <taxon>Eukaryota</taxon>
        <taxon>Viridiplantae</taxon>
        <taxon>Streptophyta</taxon>
        <taxon>Embryophyta</taxon>
        <taxon>Tracheophyta</taxon>
        <taxon>Spermatophyta</taxon>
        <taxon>Magnoliopsida</taxon>
        <taxon>Proteales</taxon>
        <taxon>Proteaceae</taxon>
        <taxon>Protea</taxon>
    </lineage>
</organism>
<evidence type="ECO:0000259" key="2">
    <source>
        <dbReference type="Pfam" id="PF09811"/>
    </source>
</evidence>
<sequence length="157" mass="17576">MQAQRVKEALDSKISQDFFDSSINLEESHLEEGYREGFSDGLDLGQKEGREVGLKVGFEFGEEIGFYRGCVDVWSAAIQIDAKRFTPNIQRIVKQMDKLIKLYPVLDPENETAHDIMESLRAKFKAISASFAVSLTSHGKLEYTGLAKFSGASNVDF</sequence>
<keyword evidence="4" id="KW-1185">Reference proteome</keyword>
<evidence type="ECO:0000256" key="1">
    <source>
        <dbReference type="ARBA" id="ARBA00038090"/>
    </source>
</evidence>
<dbReference type="InterPro" id="IPR052436">
    <property type="entry name" value="LTO1_adapter"/>
</dbReference>
<evidence type="ECO:0000313" key="3">
    <source>
        <dbReference type="EMBL" id="KAJ4976928.1"/>
    </source>
</evidence>
<reference evidence="3" key="1">
    <citation type="journal article" date="2023" name="Plant J.">
        <title>The genome of the king protea, Protea cynaroides.</title>
        <authorList>
            <person name="Chang J."/>
            <person name="Duong T.A."/>
            <person name="Schoeman C."/>
            <person name="Ma X."/>
            <person name="Roodt D."/>
            <person name="Barker N."/>
            <person name="Li Z."/>
            <person name="Van de Peer Y."/>
            <person name="Mizrachi E."/>
        </authorList>
    </citation>
    <scope>NUCLEOTIDE SEQUENCE</scope>
    <source>
        <tissue evidence="3">Young leaves</tissue>
    </source>
</reference>
<dbReference type="OrthoDB" id="48036at2759"/>
<dbReference type="Proteomes" id="UP001141806">
    <property type="component" value="Unassembled WGS sequence"/>
</dbReference>